<evidence type="ECO:0000313" key="1">
    <source>
        <dbReference type="EMBL" id="KAF0733266.1"/>
    </source>
</evidence>
<proteinExistence type="predicted"/>
<keyword evidence="2" id="KW-1185">Reference proteome</keyword>
<evidence type="ECO:0000313" key="2">
    <source>
        <dbReference type="Proteomes" id="UP000481153"/>
    </source>
</evidence>
<name>A0A6G0X066_9STRA</name>
<dbReference type="Pfam" id="PF04525">
    <property type="entry name" value="LOR"/>
    <property type="match status" value="1"/>
</dbReference>
<accession>A0A6G0X066</accession>
<dbReference type="Proteomes" id="UP000481153">
    <property type="component" value="Unassembled WGS sequence"/>
</dbReference>
<sequence length="172" mass="18789">MGNQVTLETTELGSQLYDPLVLTSDTFLAKSYVQLYVQGPDFVDVDGEVCFSVRQTTHIAFWKRSVECVHSDGNVVASLRSGVTYAGESLDQPTGLFKTRRIRKTSKILISGGKQVQASVDSKGKKAVLHRGNSTIAIVDMAAADKWTLLLAPGVDMTLGIFFVETVKKLFN</sequence>
<dbReference type="VEuPathDB" id="FungiDB:AeMF1_017762"/>
<dbReference type="InterPro" id="IPR007612">
    <property type="entry name" value="LOR"/>
</dbReference>
<comment type="caution">
    <text evidence="1">The sequence shown here is derived from an EMBL/GenBank/DDBJ whole genome shotgun (WGS) entry which is preliminary data.</text>
</comment>
<organism evidence="1 2">
    <name type="scientific">Aphanomyces euteiches</name>
    <dbReference type="NCBI Taxonomy" id="100861"/>
    <lineage>
        <taxon>Eukaryota</taxon>
        <taxon>Sar</taxon>
        <taxon>Stramenopiles</taxon>
        <taxon>Oomycota</taxon>
        <taxon>Saprolegniomycetes</taxon>
        <taxon>Saprolegniales</taxon>
        <taxon>Verrucalvaceae</taxon>
        <taxon>Aphanomyces</taxon>
    </lineage>
</organism>
<reference evidence="1 2" key="1">
    <citation type="submission" date="2019-07" db="EMBL/GenBank/DDBJ databases">
        <title>Genomics analysis of Aphanomyces spp. identifies a new class of oomycete effector associated with host adaptation.</title>
        <authorList>
            <person name="Gaulin E."/>
        </authorList>
    </citation>
    <scope>NUCLEOTIDE SEQUENCE [LARGE SCALE GENOMIC DNA]</scope>
    <source>
        <strain evidence="1 2">ATCC 201684</strain>
    </source>
</reference>
<protein>
    <submittedName>
        <fullName evidence="1">Uncharacterized protein</fullName>
    </submittedName>
</protein>
<dbReference type="AlphaFoldDB" id="A0A6G0X066"/>
<gene>
    <name evidence="1" type="ORF">Ae201684_009829</name>
</gene>
<dbReference type="EMBL" id="VJMJ01000124">
    <property type="protein sequence ID" value="KAF0733266.1"/>
    <property type="molecule type" value="Genomic_DNA"/>
</dbReference>